<dbReference type="Proteomes" id="UP000054477">
    <property type="component" value="Unassembled WGS sequence"/>
</dbReference>
<dbReference type="AlphaFoldDB" id="A0A0C9XMD6"/>
<evidence type="ECO:0000313" key="1">
    <source>
        <dbReference type="EMBL" id="KIK02709.1"/>
    </source>
</evidence>
<gene>
    <name evidence="1" type="ORF">K443DRAFT_677435</name>
</gene>
<keyword evidence="2" id="KW-1185">Reference proteome</keyword>
<name>A0A0C9XMD6_9AGAR</name>
<proteinExistence type="predicted"/>
<protein>
    <submittedName>
        <fullName evidence="1">Uncharacterized protein</fullName>
    </submittedName>
</protein>
<reference evidence="1 2" key="1">
    <citation type="submission" date="2014-04" db="EMBL/GenBank/DDBJ databases">
        <authorList>
            <consortium name="DOE Joint Genome Institute"/>
            <person name="Kuo A."/>
            <person name="Kohler A."/>
            <person name="Nagy L.G."/>
            <person name="Floudas D."/>
            <person name="Copeland A."/>
            <person name="Barry K.W."/>
            <person name="Cichocki N."/>
            <person name="Veneault-Fourrey C."/>
            <person name="LaButti K."/>
            <person name="Lindquist E.A."/>
            <person name="Lipzen A."/>
            <person name="Lundell T."/>
            <person name="Morin E."/>
            <person name="Murat C."/>
            <person name="Sun H."/>
            <person name="Tunlid A."/>
            <person name="Henrissat B."/>
            <person name="Grigoriev I.V."/>
            <person name="Hibbett D.S."/>
            <person name="Martin F."/>
            <person name="Nordberg H.P."/>
            <person name="Cantor M.N."/>
            <person name="Hua S.X."/>
        </authorList>
    </citation>
    <scope>NUCLEOTIDE SEQUENCE [LARGE SCALE GENOMIC DNA]</scope>
    <source>
        <strain evidence="1 2">LaAM-08-1</strain>
    </source>
</reference>
<organism evidence="1 2">
    <name type="scientific">Laccaria amethystina LaAM-08-1</name>
    <dbReference type="NCBI Taxonomy" id="1095629"/>
    <lineage>
        <taxon>Eukaryota</taxon>
        <taxon>Fungi</taxon>
        <taxon>Dikarya</taxon>
        <taxon>Basidiomycota</taxon>
        <taxon>Agaricomycotina</taxon>
        <taxon>Agaricomycetes</taxon>
        <taxon>Agaricomycetidae</taxon>
        <taxon>Agaricales</taxon>
        <taxon>Agaricineae</taxon>
        <taxon>Hydnangiaceae</taxon>
        <taxon>Laccaria</taxon>
    </lineage>
</organism>
<sequence>MAPAFRVKKGEEGRMLTWINDSDDDMRRHRLDDVARPLACQVVAIVCPLLQHAPSPLSVVTSPSPLALFVIVFVRCSLPGRRWRHGPCSADDMCRHCLDDLACPLTCQVITFHHCRSSVGLVTWHCHVAVVVGMHNGGGHWSNDSCARWWSLLAGASQRM</sequence>
<reference evidence="2" key="2">
    <citation type="submission" date="2015-01" db="EMBL/GenBank/DDBJ databases">
        <title>Evolutionary Origins and Diversification of the Mycorrhizal Mutualists.</title>
        <authorList>
            <consortium name="DOE Joint Genome Institute"/>
            <consortium name="Mycorrhizal Genomics Consortium"/>
            <person name="Kohler A."/>
            <person name="Kuo A."/>
            <person name="Nagy L.G."/>
            <person name="Floudas D."/>
            <person name="Copeland A."/>
            <person name="Barry K.W."/>
            <person name="Cichocki N."/>
            <person name="Veneault-Fourrey C."/>
            <person name="LaButti K."/>
            <person name="Lindquist E.A."/>
            <person name="Lipzen A."/>
            <person name="Lundell T."/>
            <person name="Morin E."/>
            <person name="Murat C."/>
            <person name="Riley R."/>
            <person name="Ohm R."/>
            <person name="Sun H."/>
            <person name="Tunlid A."/>
            <person name="Henrissat B."/>
            <person name="Grigoriev I.V."/>
            <person name="Hibbett D.S."/>
            <person name="Martin F."/>
        </authorList>
    </citation>
    <scope>NUCLEOTIDE SEQUENCE [LARGE SCALE GENOMIC DNA]</scope>
    <source>
        <strain evidence="2">LaAM-08-1</strain>
    </source>
</reference>
<evidence type="ECO:0000313" key="2">
    <source>
        <dbReference type="Proteomes" id="UP000054477"/>
    </source>
</evidence>
<accession>A0A0C9XMD6</accession>
<dbReference type="HOGENOM" id="CLU_1652431_0_0_1"/>
<dbReference type="EMBL" id="KN838589">
    <property type="protein sequence ID" value="KIK02709.1"/>
    <property type="molecule type" value="Genomic_DNA"/>
</dbReference>